<keyword evidence="1" id="KW-0489">Methyltransferase</keyword>
<dbReference type="InterPro" id="IPR045097">
    <property type="entry name" value="Thymidate_synth/dCMP_Mease"/>
</dbReference>
<evidence type="ECO:0000313" key="5">
    <source>
        <dbReference type="Proteomes" id="UP000236732"/>
    </source>
</evidence>
<dbReference type="SUPFAM" id="SSF55831">
    <property type="entry name" value="Thymidylate synthase/dCMP hydroxymethylase"/>
    <property type="match status" value="1"/>
</dbReference>
<dbReference type="InterPro" id="IPR023451">
    <property type="entry name" value="Thymidate_synth/dCMP_Mease_dom"/>
</dbReference>
<dbReference type="AlphaFoldDB" id="A0A1H6ES19"/>
<protein>
    <submittedName>
        <fullName evidence="4">Thymidylate synthase</fullName>
    </submittedName>
</protein>
<dbReference type="GO" id="GO:0032259">
    <property type="term" value="P:methylation"/>
    <property type="evidence" value="ECO:0007669"/>
    <property type="project" value="UniProtKB-KW"/>
</dbReference>
<dbReference type="PANTHER" id="PTHR11548">
    <property type="entry name" value="THYMIDYLATE SYNTHASE 1"/>
    <property type="match status" value="1"/>
</dbReference>
<dbReference type="GO" id="GO:0005829">
    <property type="term" value="C:cytosol"/>
    <property type="evidence" value="ECO:0007669"/>
    <property type="project" value="TreeGrafter"/>
</dbReference>
<organism evidence="4 5">
    <name type="scientific">Nonomuraea solani</name>
    <dbReference type="NCBI Taxonomy" id="1144553"/>
    <lineage>
        <taxon>Bacteria</taxon>
        <taxon>Bacillati</taxon>
        <taxon>Actinomycetota</taxon>
        <taxon>Actinomycetes</taxon>
        <taxon>Streptosporangiales</taxon>
        <taxon>Streptosporangiaceae</taxon>
        <taxon>Nonomuraea</taxon>
    </lineage>
</organism>
<feature type="domain" description="Thymidylate synthase/dCMP hydroxymethylase" evidence="3">
    <location>
        <begin position="130"/>
        <end position="251"/>
    </location>
</feature>
<evidence type="ECO:0000259" key="3">
    <source>
        <dbReference type="Pfam" id="PF00303"/>
    </source>
</evidence>
<dbReference type="InterPro" id="IPR036926">
    <property type="entry name" value="Thymidate_synth/dCMP_Mease_sf"/>
</dbReference>
<sequence>MNRIRSGETERYVRIVNQTDDQTFDAVFRDVLQTILKSGDRVVLGTGLSIGSERGTTELRNHGFTVPDTRDRLLFDTRFNLRAAVGRFAWMMSGSDRLADIMYYDPNARRFTDDGLTVPGSCDGARILYPRRGVDQLRGVIRALREDATSRRATMAIYHPEDAVRQSRDIPCILSTTFHIRDGLLHTTTVLRSSNAARVLPADLFLYSLVSEIVAAEVGVEPGSYHQFAISSHIYDEDVELAEAIVGSEPGRARAVMAAMPRGSALRDVAVLLDHERTMRAAVTLDRRAVGELLRRIDGELPPYWQDFSLVLLSQAMERHGLPAEDITARLGPAFQAAMKGPGV</sequence>
<dbReference type="EMBL" id="FNVT01000015">
    <property type="protein sequence ID" value="SEH00203.1"/>
    <property type="molecule type" value="Genomic_DNA"/>
</dbReference>
<dbReference type="GO" id="GO:0006231">
    <property type="term" value="P:dTMP biosynthetic process"/>
    <property type="evidence" value="ECO:0007669"/>
    <property type="project" value="TreeGrafter"/>
</dbReference>
<gene>
    <name evidence="4" type="ORF">SAMN05444920_115182</name>
</gene>
<name>A0A1H6ES19_9ACTN</name>
<dbReference type="Gene3D" id="3.30.572.10">
    <property type="entry name" value="Thymidylate synthase/dCMP hydroxymethylase domain"/>
    <property type="match status" value="1"/>
</dbReference>
<proteinExistence type="predicted"/>
<reference evidence="4 5" key="1">
    <citation type="submission" date="2016-10" db="EMBL/GenBank/DDBJ databases">
        <authorList>
            <person name="de Groot N.N."/>
        </authorList>
    </citation>
    <scope>NUCLEOTIDE SEQUENCE [LARGE SCALE GENOMIC DNA]</scope>
    <source>
        <strain evidence="4 5">CGMCC 4.7037</strain>
    </source>
</reference>
<evidence type="ECO:0000313" key="4">
    <source>
        <dbReference type="EMBL" id="SEH00203.1"/>
    </source>
</evidence>
<keyword evidence="5" id="KW-1185">Reference proteome</keyword>
<evidence type="ECO:0000256" key="1">
    <source>
        <dbReference type="ARBA" id="ARBA00022603"/>
    </source>
</evidence>
<accession>A0A1H6ES19</accession>
<evidence type="ECO:0000256" key="2">
    <source>
        <dbReference type="ARBA" id="ARBA00022679"/>
    </source>
</evidence>
<dbReference type="Proteomes" id="UP000236732">
    <property type="component" value="Unassembled WGS sequence"/>
</dbReference>
<keyword evidence="2" id="KW-0808">Transferase</keyword>
<dbReference type="GO" id="GO:0004799">
    <property type="term" value="F:thymidylate synthase activity"/>
    <property type="evidence" value="ECO:0007669"/>
    <property type="project" value="TreeGrafter"/>
</dbReference>
<dbReference type="PANTHER" id="PTHR11548:SF1">
    <property type="entry name" value="THYMIDYLATE SYNTHASE 1"/>
    <property type="match status" value="1"/>
</dbReference>
<dbReference type="Pfam" id="PF00303">
    <property type="entry name" value="Thymidylat_synt"/>
    <property type="match status" value="1"/>
</dbReference>